<dbReference type="Pfam" id="PF13669">
    <property type="entry name" value="Glyoxalase_4"/>
    <property type="match status" value="1"/>
</dbReference>
<name>A0A6J7JE57_9ZZZZ</name>
<evidence type="ECO:0000313" key="3">
    <source>
        <dbReference type="EMBL" id="CAB4941051.1"/>
    </source>
</evidence>
<evidence type="ECO:0000259" key="2">
    <source>
        <dbReference type="PROSITE" id="PS51819"/>
    </source>
</evidence>
<keyword evidence="1" id="KW-0479">Metal-binding</keyword>
<dbReference type="PROSITE" id="PS51819">
    <property type="entry name" value="VOC"/>
    <property type="match status" value="1"/>
</dbReference>
<dbReference type="SUPFAM" id="SSF54593">
    <property type="entry name" value="Glyoxalase/Bleomycin resistance protein/Dihydroxybiphenyl dioxygenase"/>
    <property type="match status" value="1"/>
</dbReference>
<accession>A0A6J7JE57</accession>
<dbReference type="PANTHER" id="PTHR43048:SF3">
    <property type="entry name" value="METHYLMALONYL-COA EPIMERASE, MITOCHONDRIAL"/>
    <property type="match status" value="1"/>
</dbReference>
<dbReference type="GO" id="GO:0046872">
    <property type="term" value="F:metal ion binding"/>
    <property type="evidence" value="ECO:0007669"/>
    <property type="project" value="UniProtKB-KW"/>
</dbReference>
<dbReference type="InterPro" id="IPR051785">
    <property type="entry name" value="MMCE/EMCE_epimerase"/>
</dbReference>
<dbReference type="InterPro" id="IPR037523">
    <property type="entry name" value="VOC_core"/>
</dbReference>
<dbReference type="GO" id="GO:0004493">
    <property type="term" value="F:methylmalonyl-CoA epimerase activity"/>
    <property type="evidence" value="ECO:0007669"/>
    <property type="project" value="TreeGrafter"/>
</dbReference>
<organism evidence="3">
    <name type="scientific">freshwater metagenome</name>
    <dbReference type="NCBI Taxonomy" id="449393"/>
    <lineage>
        <taxon>unclassified sequences</taxon>
        <taxon>metagenomes</taxon>
        <taxon>ecological metagenomes</taxon>
    </lineage>
</organism>
<reference evidence="3" key="1">
    <citation type="submission" date="2020-05" db="EMBL/GenBank/DDBJ databases">
        <authorList>
            <person name="Chiriac C."/>
            <person name="Salcher M."/>
            <person name="Ghai R."/>
            <person name="Kavagutti S V."/>
        </authorList>
    </citation>
    <scope>NUCLEOTIDE SEQUENCE</scope>
</reference>
<dbReference type="PANTHER" id="PTHR43048">
    <property type="entry name" value="METHYLMALONYL-COA EPIMERASE"/>
    <property type="match status" value="1"/>
</dbReference>
<feature type="domain" description="VOC" evidence="2">
    <location>
        <begin position="5"/>
        <end position="132"/>
    </location>
</feature>
<dbReference type="InterPro" id="IPR029068">
    <property type="entry name" value="Glyas_Bleomycin-R_OHBP_Dase"/>
</dbReference>
<proteinExistence type="predicted"/>
<evidence type="ECO:0000256" key="1">
    <source>
        <dbReference type="ARBA" id="ARBA00022723"/>
    </source>
</evidence>
<protein>
    <submittedName>
        <fullName evidence="3">Unannotated protein</fullName>
    </submittedName>
</protein>
<gene>
    <name evidence="3" type="ORF">UFOPK3674_01830</name>
</gene>
<sequence>MGVTGFNHVGILVEDFDVVLGLAQRLGLKVDEPEPEPTLGIEILWVHCDGVRIEFIRPLGEDSRAAEAIRNGQGGVHHIAFTVEGMNPLLAGLADASIVARDGDPMVGHHGATIAFLDTAATAGVRVEFVEPS</sequence>
<dbReference type="GO" id="GO:0046491">
    <property type="term" value="P:L-methylmalonyl-CoA metabolic process"/>
    <property type="evidence" value="ECO:0007669"/>
    <property type="project" value="TreeGrafter"/>
</dbReference>
<dbReference type="AlphaFoldDB" id="A0A6J7JE57"/>
<dbReference type="EMBL" id="CAFBMX010000010">
    <property type="protein sequence ID" value="CAB4941051.1"/>
    <property type="molecule type" value="Genomic_DNA"/>
</dbReference>
<dbReference type="Gene3D" id="3.10.180.10">
    <property type="entry name" value="2,3-Dihydroxybiphenyl 1,2-Dioxygenase, domain 1"/>
    <property type="match status" value="1"/>
</dbReference>